<feature type="domain" description="Acyl-CoA dehydrogenase/oxidase C-terminal" evidence="7">
    <location>
        <begin position="239"/>
        <end position="365"/>
    </location>
</feature>
<comment type="similarity">
    <text evidence="2">Belongs to the acyl-CoA dehydrogenase family.</text>
</comment>
<evidence type="ECO:0000256" key="1">
    <source>
        <dbReference type="ARBA" id="ARBA00001974"/>
    </source>
</evidence>
<dbReference type="InterPro" id="IPR013786">
    <property type="entry name" value="AcylCoA_DH/ox_N"/>
</dbReference>
<dbReference type="PANTHER" id="PTHR43884:SF20">
    <property type="entry name" value="ACYL-COA DEHYDROGENASE FADE28"/>
    <property type="match status" value="1"/>
</dbReference>
<reference evidence="9 10" key="1">
    <citation type="submission" date="2020-05" db="EMBL/GenBank/DDBJ databases">
        <authorList>
            <person name="Mo P."/>
        </authorList>
    </citation>
    <scope>NUCLEOTIDE SEQUENCE [LARGE SCALE GENOMIC DNA]</scope>
    <source>
        <strain evidence="9 10">Gen01</strain>
    </source>
</reference>
<dbReference type="InterPro" id="IPR009100">
    <property type="entry name" value="AcylCoA_DH/oxidase_NM_dom_sf"/>
</dbReference>
<evidence type="ECO:0000256" key="2">
    <source>
        <dbReference type="ARBA" id="ARBA00009347"/>
    </source>
</evidence>
<keyword evidence="10" id="KW-1185">Reference proteome</keyword>
<name>A0A6M6JRT8_9PSEU</name>
<evidence type="ECO:0000259" key="8">
    <source>
        <dbReference type="Pfam" id="PF02771"/>
    </source>
</evidence>
<gene>
    <name evidence="9" type="ORF">HOP40_31395</name>
</gene>
<evidence type="ECO:0000259" key="7">
    <source>
        <dbReference type="Pfam" id="PF00441"/>
    </source>
</evidence>
<evidence type="ECO:0000256" key="4">
    <source>
        <dbReference type="ARBA" id="ARBA00022827"/>
    </source>
</evidence>
<dbReference type="InterPro" id="IPR037069">
    <property type="entry name" value="AcylCoA_DH/ox_N_sf"/>
</dbReference>
<feature type="compositionally biased region" description="Basic and acidic residues" evidence="6">
    <location>
        <begin position="1"/>
        <end position="11"/>
    </location>
</feature>
<dbReference type="Gene3D" id="1.10.540.10">
    <property type="entry name" value="Acyl-CoA dehydrogenase/oxidase, N-terminal domain"/>
    <property type="match status" value="1"/>
</dbReference>
<accession>A0A6M6JRT8</accession>
<dbReference type="SUPFAM" id="SSF47203">
    <property type="entry name" value="Acyl-CoA dehydrogenase C-terminal domain-like"/>
    <property type="match status" value="1"/>
</dbReference>
<protein>
    <submittedName>
        <fullName evidence="9">Acyl-CoA/acyl-ACP dehydrogenase</fullName>
    </submittedName>
</protein>
<dbReference type="GO" id="GO:0003995">
    <property type="term" value="F:acyl-CoA dehydrogenase activity"/>
    <property type="evidence" value="ECO:0007669"/>
    <property type="project" value="TreeGrafter"/>
</dbReference>
<dbReference type="EMBL" id="CP053564">
    <property type="protein sequence ID" value="QJY49717.1"/>
    <property type="molecule type" value="Genomic_DNA"/>
</dbReference>
<evidence type="ECO:0000256" key="3">
    <source>
        <dbReference type="ARBA" id="ARBA00022630"/>
    </source>
</evidence>
<comment type="cofactor">
    <cofactor evidence="1">
        <name>FAD</name>
        <dbReference type="ChEBI" id="CHEBI:57692"/>
    </cofactor>
</comment>
<sequence>MTQDLAPHDHPPYGTPTEEQAALADAVRRAFADATARRPVPPRHDALPVALDADLWAALAGMDLLGLGVPEASGGSGGGVQDLCVLLEEAGAAVAAVPALGTAVVTSVLAHAPDARGVLDAVVAGTLVVTPAWETFPAAVVPQARAGALALADGTVRGQLAAVPFGADGDLALACASRDGAPVAVLLDLRADGVTRTAVPALDLGEPVAAVRVDGVAPELVLDDGGLDAGLPVARLLVLAAAELVGTARRALDDAVAHAQVRTQFGRPIGSFQALKHLLADRFVDLDAARLLVRDAALLLDLGRSDRSADAAARTALVAAMESAHAAARDGLQVHGGIGFTWEQTSHVLVRRARARRTVFGPPARVLDALAGHVLAP</sequence>
<evidence type="ECO:0000256" key="5">
    <source>
        <dbReference type="ARBA" id="ARBA00023002"/>
    </source>
</evidence>
<dbReference type="SUPFAM" id="SSF56645">
    <property type="entry name" value="Acyl-CoA dehydrogenase NM domain-like"/>
    <property type="match status" value="1"/>
</dbReference>
<organism evidence="9 10">
    <name type="scientific">Pseudonocardia broussonetiae</name>
    <dbReference type="NCBI Taxonomy" id="2736640"/>
    <lineage>
        <taxon>Bacteria</taxon>
        <taxon>Bacillati</taxon>
        <taxon>Actinomycetota</taxon>
        <taxon>Actinomycetes</taxon>
        <taxon>Pseudonocardiales</taxon>
        <taxon>Pseudonocardiaceae</taxon>
        <taxon>Pseudonocardia</taxon>
    </lineage>
</organism>
<feature type="region of interest" description="Disordered" evidence="6">
    <location>
        <begin position="1"/>
        <end position="21"/>
    </location>
</feature>
<dbReference type="InterPro" id="IPR009075">
    <property type="entry name" value="AcylCo_DH/oxidase_C"/>
</dbReference>
<dbReference type="RefSeq" id="WP_172166185.1">
    <property type="nucleotide sequence ID" value="NZ_CP053564.1"/>
</dbReference>
<dbReference type="Pfam" id="PF02771">
    <property type="entry name" value="Acyl-CoA_dh_N"/>
    <property type="match status" value="1"/>
</dbReference>
<evidence type="ECO:0000256" key="6">
    <source>
        <dbReference type="SAM" id="MobiDB-lite"/>
    </source>
</evidence>
<dbReference type="InterPro" id="IPR036250">
    <property type="entry name" value="AcylCo_DH-like_C"/>
</dbReference>
<keyword evidence="3" id="KW-0285">Flavoprotein</keyword>
<dbReference type="AlphaFoldDB" id="A0A6M6JRT8"/>
<feature type="domain" description="Acyl-CoA dehydrogenase/oxidase N-terminal" evidence="8">
    <location>
        <begin position="17"/>
        <end position="109"/>
    </location>
</feature>
<dbReference type="Proteomes" id="UP000505377">
    <property type="component" value="Chromosome"/>
</dbReference>
<keyword evidence="5" id="KW-0560">Oxidoreductase</keyword>
<dbReference type="KEGG" id="pbro:HOP40_31395"/>
<dbReference type="PANTHER" id="PTHR43884">
    <property type="entry name" value="ACYL-COA DEHYDROGENASE"/>
    <property type="match status" value="1"/>
</dbReference>
<evidence type="ECO:0000313" key="9">
    <source>
        <dbReference type="EMBL" id="QJY49717.1"/>
    </source>
</evidence>
<evidence type="ECO:0000313" key="10">
    <source>
        <dbReference type="Proteomes" id="UP000505377"/>
    </source>
</evidence>
<dbReference type="Gene3D" id="1.20.140.10">
    <property type="entry name" value="Butyryl-CoA Dehydrogenase, subunit A, domain 3"/>
    <property type="match status" value="1"/>
</dbReference>
<dbReference type="Pfam" id="PF00441">
    <property type="entry name" value="Acyl-CoA_dh_1"/>
    <property type="match status" value="1"/>
</dbReference>
<proteinExistence type="inferred from homology"/>
<dbReference type="GO" id="GO:0050660">
    <property type="term" value="F:flavin adenine dinucleotide binding"/>
    <property type="evidence" value="ECO:0007669"/>
    <property type="project" value="InterPro"/>
</dbReference>
<keyword evidence="4" id="KW-0274">FAD</keyword>